<dbReference type="Proteomes" id="UP000218067">
    <property type="component" value="Chromosome"/>
</dbReference>
<evidence type="ECO:0000259" key="1">
    <source>
        <dbReference type="Pfam" id="PF07883"/>
    </source>
</evidence>
<dbReference type="AlphaFoldDB" id="A0A1B4Y847"/>
<dbReference type="InterPro" id="IPR053146">
    <property type="entry name" value="QDO-like"/>
</dbReference>
<dbReference type="Gene3D" id="2.60.120.10">
    <property type="entry name" value="Jelly Rolls"/>
    <property type="match status" value="1"/>
</dbReference>
<reference evidence="2 3" key="1">
    <citation type="submission" date="2016-08" db="EMBL/GenBank/DDBJ databases">
        <title>Complete genome sequence of Mycobacterium shinshuense, a subspecies of M. ulcerans.</title>
        <authorList>
            <person name="Yoshida M."/>
            <person name="Ogura Y."/>
            <person name="Hayashi T."/>
            <person name="Hoshino Y."/>
        </authorList>
    </citation>
    <scope>NUCLEOTIDE SEQUENCE [LARGE SCALE GENOMIC DNA]</scope>
    <source>
        <strain evidence="3">ATCC 33728</strain>
    </source>
</reference>
<sequence>MPTSFLALAYAECKDAPTRRRYGARRGGRALGPNNSLSREALGHTGVMSLVMPAYPPYPPARYTGEKGEVSARLKRRDEPPNLEVGGTKYHYLATQKTTDGDFGLYRVDIAPAGGGPGPHFHKTMSESFFVLSGSMRMHDGRDWVDASAGDYLYVPPGGVHGFRNESNQPASILILFAPGAPREDYFEGFPGLADMTDDQRREFFVAHDNFWVQ</sequence>
<proteinExistence type="predicted"/>
<name>A0A1B4Y847_MYCUL</name>
<dbReference type="InterPro" id="IPR013096">
    <property type="entry name" value="Cupin_2"/>
</dbReference>
<feature type="domain" description="Cupin type-2" evidence="1">
    <location>
        <begin position="108"/>
        <end position="176"/>
    </location>
</feature>
<evidence type="ECO:0000313" key="2">
    <source>
        <dbReference type="EMBL" id="BAV43235.1"/>
    </source>
</evidence>
<evidence type="ECO:0000313" key="3">
    <source>
        <dbReference type="Proteomes" id="UP000218067"/>
    </source>
</evidence>
<gene>
    <name evidence="2" type="ORF">SHTP_4303</name>
</gene>
<dbReference type="Pfam" id="PF07883">
    <property type="entry name" value="Cupin_2"/>
    <property type="match status" value="1"/>
</dbReference>
<dbReference type="PANTHER" id="PTHR36440">
    <property type="entry name" value="PUTATIVE (AFU_ORTHOLOGUE AFUA_8G07350)-RELATED"/>
    <property type="match status" value="1"/>
</dbReference>
<protein>
    <submittedName>
        <fullName evidence="2">Cupin domain-containing protein</fullName>
    </submittedName>
</protein>
<dbReference type="InterPro" id="IPR011051">
    <property type="entry name" value="RmlC_Cupin_sf"/>
</dbReference>
<organism evidence="2 3">
    <name type="scientific">Mycobacterium ulcerans subsp. shinshuense</name>
    <dbReference type="NCBI Taxonomy" id="1124626"/>
    <lineage>
        <taxon>Bacteria</taxon>
        <taxon>Bacillati</taxon>
        <taxon>Actinomycetota</taxon>
        <taxon>Actinomycetes</taxon>
        <taxon>Mycobacteriales</taxon>
        <taxon>Mycobacteriaceae</taxon>
        <taxon>Mycobacterium</taxon>
        <taxon>Mycobacterium ulcerans group</taxon>
    </lineage>
</organism>
<accession>A0A1B4Y847</accession>
<dbReference type="SUPFAM" id="SSF51182">
    <property type="entry name" value="RmlC-like cupins"/>
    <property type="match status" value="1"/>
</dbReference>
<dbReference type="EMBL" id="AP017624">
    <property type="protein sequence ID" value="BAV43235.1"/>
    <property type="molecule type" value="Genomic_DNA"/>
</dbReference>
<dbReference type="PANTHER" id="PTHR36440:SF1">
    <property type="entry name" value="PUTATIVE (AFU_ORTHOLOGUE AFUA_8G07350)-RELATED"/>
    <property type="match status" value="1"/>
</dbReference>
<dbReference type="InterPro" id="IPR014710">
    <property type="entry name" value="RmlC-like_jellyroll"/>
</dbReference>